<dbReference type="InterPro" id="IPR044922">
    <property type="entry name" value="DUF2063_N_sf"/>
</dbReference>
<dbReference type="InterPro" id="IPR018640">
    <property type="entry name" value="DUF2063"/>
</dbReference>
<gene>
    <name evidence="2" type="ORF">DU478_19850</name>
</gene>
<protein>
    <submittedName>
        <fullName evidence="2">DUF2063 domain-containing protein</fullName>
    </submittedName>
</protein>
<name>A0A369TNJ3_9RHOB</name>
<keyword evidence="3" id="KW-1185">Reference proteome</keyword>
<sequence length="245" mass="25884">MTVQSAFRAALLDADRDVPSGLTDGAGRPAGRRFAVYRNNVAVSLREALETGFPVVAKLLGPENFHMVAGVHLRAAPPRSPLMMQFGADFPAFLDSFPPLARLPYLGDVARIELALRRAYNAADAAPVDPARLSRLGEDRLHTARLSLAPAVSVICSPWPIFAIWARNRRPGSPKPIPGAQDVVILRPAFDPEPHLLPPGGGAFVAALLTGAPLARSIDAAGNGFDLSAALSLLLAQGAITDIQP</sequence>
<dbReference type="Pfam" id="PF09836">
    <property type="entry name" value="DUF2063"/>
    <property type="match status" value="1"/>
</dbReference>
<dbReference type="RefSeq" id="WP_114512628.1">
    <property type="nucleotide sequence ID" value="NZ_QPMK01000021.1"/>
</dbReference>
<feature type="domain" description="Putative DNA-binding" evidence="1">
    <location>
        <begin position="3"/>
        <end position="94"/>
    </location>
</feature>
<evidence type="ECO:0000313" key="3">
    <source>
        <dbReference type="Proteomes" id="UP000253977"/>
    </source>
</evidence>
<comment type="caution">
    <text evidence="2">The sequence shown here is derived from an EMBL/GenBank/DDBJ whole genome shotgun (WGS) entry which is preliminary data.</text>
</comment>
<dbReference type="OrthoDB" id="4146344at2"/>
<dbReference type="Proteomes" id="UP000253977">
    <property type="component" value="Unassembled WGS sequence"/>
</dbReference>
<dbReference type="EMBL" id="QPMK01000021">
    <property type="protein sequence ID" value="RDD64516.1"/>
    <property type="molecule type" value="Genomic_DNA"/>
</dbReference>
<reference evidence="2 3" key="1">
    <citation type="submission" date="2018-07" db="EMBL/GenBank/DDBJ databases">
        <title>Thalassococcus profundi sp. nov., a marine bacterium isolated from deep seawater of Okinawa Trough.</title>
        <authorList>
            <person name="Yu M."/>
        </authorList>
    </citation>
    <scope>NUCLEOTIDE SEQUENCE [LARGE SCALE GENOMIC DNA]</scope>
    <source>
        <strain evidence="2 3">WRAS1</strain>
    </source>
</reference>
<organism evidence="2 3">
    <name type="scientific">Thalassococcus profundi</name>
    <dbReference type="NCBI Taxonomy" id="2282382"/>
    <lineage>
        <taxon>Bacteria</taxon>
        <taxon>Pseudomonadati</taxon>
        <taxon>Pseudomonadota</taxon>
        <taxon>Alphaproteobacteria</taxon>
        <taxon>Rhodobacterales</taxon>
        <taxon>Roseobacteraceae</taxon>
        <taxon>Thalassococcus</taxon>
    </lineage>
</organism>
<dbReference type="AlphaFoldDB" id="A0A369TNJ3"/>
<evidence type="ECO:0000259" key="1">
    <source>
        <dbReference type="Pfam" id="PF09836"/>
    </source>
</evidence>
<proteinExistence type="predicted"/>
<accession>A0A369TNJ3</accession>
<evidence type="ECO:0000313" key="2">
    <source>
        <dbReference type="EMBL" id="RDD64516.1"/>
    </source>
</evidence>
<dbReference type="Gene3D" id="1.10.150.690">
    <property type="entry name" value="DUF2063"/>
    <property type="match status" value="1"/>
</dbReference>